<dbReference type="KEGG" id="fng:JM64_03350"/>
<evidence type="ECO:0000256" key="1">
    <source>
        <dbReference type="SAM" id="Phobius"/>
    </source>
</evidence>
<sequence>MSNSPSNDVVRFVVKIVIYSFAVSFVIFLLGVLLRHFSFALGVLLGEAGVMIGLISSVTTKDRFIKFGKGYFRTGYFLRYVLYASLFLLASLILKNPTEGILGVFAGLMSLKIVVFLFAWRWKL</sequence>
<feature type="transmembrane region" description="Helical" evidence="1">
    <location>
        <begin position="12"/>
        <end position="31"/>
    </location>
</feature>
<keyword evidence="1" id="KW-0812">Transmembrane</keyword>
<accession>A0A172T2D4</accession>
<evidence type="ECO:0000313" key="2">
    <source>
        <dbReference type="EMBL" id="ANE41130.1"/>
    </source>
</evidence>
<dbReference type="EMBL" id="DTBH01000129">
    <property type="protein sequence ID" value="HGQ77435.1"/>
    <property type="molecule type" value="Genomic_DNA"/>
</dbReference>
<evidence type="ECO:0000313" key="3">
    <source>
        <dbReference type="EMBL" id="HGQ77435.1"/>
    </source>
</evidence>
<reference evidence="2 4" key="1">
    <citation type="submission" date="2014-08" db="EMBL/GenBank/DDBJ databases">
        <title>Fervidobacterium pennivorans DYC genome.</title>
        <authorList>
            <person name="Wushke S."/>
        </authorList>
    </citation>
    <scope>NUCLEOTIDE SEQUENCE [LARGE SCALE GENOMIC DNA]</scope>
    <source>
        <strain evidence="2 4">DYC</strain>
    </source>
</reference>
<dbReference type="Proteomes" id="UP000077096">
    <property type="component" value="Chromosome"/>
</dbReference>
<feature type="transmembrane region" description="Helical" evidence="1">
    <location>
        <begin position="76"/>
        <end position="94"/>
    </location>
</feature>
<protein>
    <submittedName>
        <fullName evidence="2">Uncharacterized protein</fullName>
    </submittedName>
</protein>
<dbReference type="OrthoDB" id="37599at2"/>
<evidence type="ECO:0000313" key="4">
    <source>
        <dbReference type="Proteomes" id="UP000077096"/>
    </source>
</evidence>
<keyword evidence="1" id="KW-0472">Membrane</keyword>
<keyword evidence="1" id="KW-1133">Transmembrane helix</keyword>
<dbReference type="AlphaFoldDB" id="A0A172T2D4"/>
<feature type="transmembrane region" description="Helical" evidence="1">
    <location>
        <begin position="100"/>
        <end position="120"/>
    </location>
</feature>
<proteinExistence type="predicted"/>
<organism evidence="2 4">
    <name type="scientific">Fervidobacterium pennivorans</name>
    <dbReference type="NCBI Taxonomy" id="93466"/>
    <lineage>
        <taxon>Bacteria</taxon>
        <taxon>Thermotogati</taxon>
        <taxon>Thermotogota</taxon>
        <taxon>Thermotogae</taxon>
        <taxon>Thermotogales</taxon>
        <taxon>Fervidobacteriaceae</taxon>
        <taxon>Fervidobacterium</taxon>
    </lineage>
</organism>
<gene>
    <name evidence="3" type="ORF">ENU12_05950</name>
    <name evidence="2" type="ORF">JM64_03350</name>
</gene>
<dbReference type="EMBL" id="CP011393">
    <property type="protein sequence ID" value="ANE41130.1"/>
    <property type="molecule type" value="Genomic_DNA"/>
</dbReference>
<name>A0A172T2D4_FERPE</name>
<feature type="transmembrane region" description="Helical" evidence="1">
    <location>
        <begin position="37"/>
        <end position="55"/>
    </location>
</feature>
<dbReference type="PATRIC" id="fig|93466.3.peg.724"/>
<reference evidence="3" key="2">
    <citation type="journal article" date="2020" name="mSystems">
        <title>Genome- and Community-Level Interaction Insights into Carbon Utilization and Element Cycling Functions of Hydrothermarchaeota in Hydrothermal Sediment.</title>
        <authorList>
            <person name="Zhou Z."/>
            <person name="Liu Y."/>
            <person name="Xu W."/>
            <person name="Pan J."/>
            <person name="Luo Z.H."/>
            <person name="Li M."/>
        </authorList>
    </citation>
    <scope>NUCLEOTIDE SEQUENCE [LARGE SCALE GENOMIC DNA]</scope>
    <source>
        <strain evidence="3">SpSt-640</strain>
    </source>
</reference>